<dbReference type="RefSeq" id="WP_072988942.1">
    <property type="nucleotide sequence ID" value="NZ_FQZB01000012.1"/>
</dbReference>
<evidence type="ECO:0000313" key="1">
    <source>
        <dbReference type="EMBL" id="SHJ91912.1"/>
    </source>
</evidence>
<dbReference type="EMBL" id="FQZB01000012">
    <property type="protein sequence ID" value="SHJ91912.1"/>
    <property type="molecule type" value="Genomic_DNA"/>
</dbReference>
<evidence type="ECO:0000313" key="2">
    <source>
        <dbReference type="Proteomes" id="UP000184310"/>
    </source>
</evidence>
<dbReference type="Pfam" id="PF07485">
    <property type="entry name" value="DUF1529"/>
    <property type="match status" value="1"/>
</dbReference>
<gene>
    <name evidence="1" type="ORF">SAMN02745163_02822</name>
</gene>
<keyword evidence="2" id="KW-1185">Reference proteome</keyword>
<sequence length="155" mass="17421">MFVVDPWGTVNFNRADSLNEENLSNTNNLCEQFANILGGEIKEAKDGACSVEISRHWPKVTIFGRNTTIPVGGTFSFESMDYEGNTLNLGEIALFQNELNNFIKILQDNQIAIGAVHNHWIYDEPKIVYVHFQSIDKPLDFAQKVSDALSIIKLS</sequence>
<protein>
    <recommendedName>
        <fullName evidence="3">DUF1259 domain-containing protein</fullName>
    </recommendedName>
</protein>
<evidence type="ECO:0008006" key="3">
    <source>
        <dbReference type="Google" id="ProtNLM"/>
    </source>
</evidence>
<dbReference type="OrthoDB" id="4687120at2"/>
<name>A0A1M6N8A9_9CLOT</name>
<organism evidence="1 2">
    <name type="scientific">Clostridium cavendishii DSM 21758</name>
    <dbReference type="NCBI Taxonomy" id="1121302"/>
    <lineage>
        <taxon>Bacteria</taxon>
        <taxon>Bacillati</taxon>
        <taxon>Bacillota</taxon>
        <taxon>Clostridia</taxon>
        <taxon>Eubacteriales</taxon>
        <taxon>Clostridiaceae</taxon>
        <taxon>Clostridium</taxon>
    </lineage>
</organism>
<reference evidence="1 2" key="1">
    <citation type="submission" date="2016-11" db="EMBL/GenBank/DDBJ databases">
        <authorList>
            <person name="Jaros S."/>
            <person name="Januszkiewicz K."/>
            <person name="Wedrychowicz H."/>
        </authorList>
    </citation>
    <scope>NUCLEOTIDE SEQUENCE [LARGE SCALE GENOMIC DNA]</scope>
    <source>
        <strain evidence="1 2">DSM 21758</strain>
    </source>
</reference>
<dbReference type="Proteomes" id="UP000184310">
    <property type="component" value="Unassembled WGS sequence"/>
</dbReference>
<accession>A0A1M6N8A9</accession>
<dbReference type="AlphaFoldDB" id="A0A1M6N8A9"/>
<proteinExistence type="predicted"/>
<dbReference type="InterPro" id="IPR011094">
    <property type="entry name" value="Uncharacterised_LppY/LpqO"/>
</dbReference>
<dbReference type="STRING" id="1121302.SAMN02745163_02822"/>